<sequence length="150" mass="16217">MQKTLPPKAAAWLAYAPYDAEKVRAGQAFIPKNKSVTDHFDFSQTGGVVHGASGSIISTLFNRTTGFAVVGKGKGRFSGDVALGIRGTKMLSSRDWFSNLNTGIGIADNQSRVHAGFQKVFNSADTTFKTDHHGVSDKTAKYHFPNLQHC</sequence>
<dbReference type="InterPro" id="IPR029058">
    <property type="entry name" value="AB_hydrolase_fold"/>
</dbReference>
<evidence type="ECO:0000313" key="2">
    <source>
        <dbReference type="Proteomes" id="UP001231616"/>
    </source>
</evidence>
<accession>A0ABT9H053</accession>
<organism evidence="1 2">
    <name type="scientific">Alkalimonas collagenimarina</name>
    <dbReference type="NCBI Taxonomy" id="400390"/>
    <lineage>
        <taxon>Bacteria</taxon>
        <taxon>Pseudomonadati</taxon>
        <taxon>Pseudomonadota</taxon>
        <taxon>Gammaproteobacteria</taxon>
        <taxon>Alkalimonas</taxon>
    </lineage>
</organism>
<name>A0ABT9H053_9GAMM</name>
<dbReference type="RefSeq" id="WP_305893947.1">
    <property type="nucleotide sequence ID" value="NZ_JAUZVZ010000013.1"/>
</dbReference>
<proteinExistence type="predicted"/>
<dbReference type="Proteomes" id="UP001231616">
    <property type="component" value="Unassembled WGS sequence"/>
</dbReference>
<dbReference type="EMBL" id="JAUZVZ010000013">
    <property type="protein sequence ID" value="MDP4536682.1"/>
    <property type="molecule type" value="Genomic_DNA"/>
</dbReference>
<keyword evidence="2" id="KW-1185">Reference proteome</keyword>
<evidence type="ECO:0000313" key="1">
    <source>
        <dbReference type="EMBL" id="MDP4536682.1"/>
    </source>
</evidence>
<gene>
    <name evidence="1" type="ORF">Q3O60_10815</name>
</gene>
<comment type="caution">
    <text evidence="1">The sequence shown here is derived from an EMBL/GenBank/DDBJ whole genome shotgun (WGS) entry which is preliminary data.</text>
</comment>
<protein>
    <submittedName>
        <fullName evidence="1">Uncharacterized protein</fullName>
    </submittedName>
</protein>
<reference evidence="1 2" key="1">
    <citation type="submission" date="2023-08" db="EMBL/GenBank/DDBJ databases">
        <authorList>
            <person name="Joshi A."/>
            <person name="Thite S."/>
        </authorList>
    </citation>
    <scope>NUCLEOTIDE SEQUENCE [LARGE SCALE GENOMIC DNA]</scope>
    <source>
        <strain evidence="1 2">AC40</strain>
    </source>
</reference>
<dbReference type="Gene3D" id="3.40.50.1820">
    <property type="entry name" value="alpha/beta hydrolase"/>
    <property type="match status" value="1"/>
</dbReference>